<dbReference type="Pfam" id="PF03567">
    <property type="entry name" value="Sulfotransfer_2"/>
    <property type="match status" value="1"/>
</dbReference>
<keyword evidence="4" id="KW-1133">Transmembrane helix</keyword>
<evidence type="ECO:0000313" key="9">
    <source>
        <dbReference type="Proteomes" id="UP000031643"/>
    </source>
</evidence>
<evidence type="ECO:0000313" key="8">
    <source>
        <dbReference type="EMBL" id="BAQ16991.1"/>
    </source>
</evidence>
<keyword evidence="5" id="KW-0333">Golgi apparatus</keyword>
<dbReference type="SUPFAM" id="SSF52540">
    <property type="entry name" value="P-loop containing nucleoside triphosphate hydrolases"/>
    <property type="match status" value="1"/>
</dbReference>
<name>A0A0A8K2J4_9HYPH</name>
<evidence type="ECO:0000256" key="1">
    <source>
        <dbReference type="ARBA" id="ARBA00004323"/>
    </source>
</evidence>
<dbReference type="AlphaFoldDB" id="A0A0A8K2J4"/>
<evidence type="ECO:0008006" key="10">
    <source>
        <dbReference type="Google" id="ProtNLM"/>
    </source>
</evidence>
<dbReference type="RefSeq" id="WP_045366250.1">
    <property type="nucleotide sequence ID" value="NZ_AP014648.1"/>
</dbReference>
<sequence length="231" mass="27359">MILSHKHKFIFIKTKKTAGTAIEAAISQLCGPDDVITPYRAASEKDRKGLGPQNYRIDHPLKPQRPLWRKLLGRPERYWHPTIGYYEHMPAWRVRNYVGEDVWNSYFKFAFDRNPWDRQVSWYHYKTKSKKTRPSFERYMQRPTAYVDNHELYMLDGALAVDFLGRYENLEEDLNTALRQAGVETPVSVPKVNVTPNKDSERSYRSYYTPALQEQVANWYQPEIKLLGYDF</sequence>
<dbReference type="Gene3D" id="3.40.50.300">
    <property type="entry name" value="P-loop containing nucleotide triphosphate hydrolases"/>
    <property type="match status" value="1"/>
</dbReference>
<evidence type="ECO:0000256" key="4">
    <source>
        <dbReference type="ARBA" id="ARBA00022989"/>
    </source>
</evidence>
<dbReference type="EMBL" id="AP014648">
    <property type="protein sequence ID" value="BAQ16991.1"/>
    <property type="molecule type" value="Genomic_DNA"/>
</dbReference>
<evidence type="ECO:0000256" key="6">
    <source>
        <dbReference type="ARBA" id="ARBA00023136"/>
    </source>
</evidence>
<gene>
    <name evidence="8" type="ORF">GL4_1536</name>
</gene>
<dbReference type="GO" id="GO:0008146">
    <property type="term" value="F:sulfotransferase activity"/>
    <property type="evidence" value="ECO:0007669"/>
    <property type="project" value="InterPro"/>
</dbReference>
<dbReference type="HOGENOM" id="CLU_094945_1_0_5"/>
<keyword evidence="2" id="KW-0808">Transferase</keyword>
<dbReference type="InterPro" id="IPR005331">
    <property type="entry name" value="Sulfotransferase"/>
</dbReference>
<keyword evidence="7" id="KW-0325">Glycoprotein</keyword>
<accession>A0A0A8K2J4</accession>
<dbReference type="InterPro" id="IPR018011">
    <property type="entry name" value="Carb_sulfotrans_8-10"/>
</dbReference>
<evidence type="ECO:0000256" key="5">
    <source>
        <dbReference type="ARBA" id="ARBA00023034"/>
    </source>
</evidence>
<dbReference type="OrthoDB" id="288532at2"/>
<evidence type="ECO:0000256" key="3">
    <source>
        <dbReference type="ARBA" id="ARBA00022692"/>
    </source>
</evidence>
<organism evidence="8 9">
    <name type="scientific">Methyloceanibacter caenitepidi</name>
    <dbReference type="NCBI Taxonomy" id="1384459"/>
    <lineage>
        <taxon>Bacteria</taxon>
        <taxon>Pseudomonadati</taxon>
        <taxon>Pseudomonadota</taxon>
        <taxon>Alphaproteobacteria</taxon>
        <taxon>Hyphomicrobiales</taxon>
        <taxon>Hyphomicrobiaceae</taxon>
        <taxon>Methyloceanibacter</taxon>
    </lineage>
</organism>
<dbReference type="PANTHER" id="PTHR12137">
    <property type="entry name" value="CARBOHYDRATE SULFOTRANSFERASE"/>
    <property type="match status" value="1"/>
</dbReference>
<evidence type="ECO:0000256" key="2">
    <source>
        <dbReference type="ARBA" id="ARBA00022679"/>
    </source>
</evidence>
<keyword evidence="9" id="KW-1185">Reference proteome</keyword>
<dbReference type="GO" id="GO:0016051">
    <property type="term" value="P:carbohydrate biosynthetic process"/>
    <property type="evidence" value="ECO:0007669"/>
    <property type="project" value="InterPro"/>
</dbReference>
<dbReference type="GO" id="GO:0016020">
    <property type="term" value="C:membrane"/>
    <property type="evidence" value="ECO:0007669"/>
    <property type="project" value="InterPro"/>
</dbReference>
<dbReference type="Proteomes" id="UP000031643">
    <property type="component" value="Chromosome"/>
</dbReference>
<keyword evidence="3" id="KW-0812">Transmembrane</keyword>
<protein>
    <recommendedName>
        <fullName evidence="10">Sulfotransferase family protein</fullName>
    </recommendedName>
</protein>
<reference evidence="8 9" key="1">
    <citation type="submission" date="2014-09" db="EMBL/GenBank/DDBJ databases">
        <title>Genome sequencing of Methyloceanibacter caenitepidi Gela4.</title>
        <authorList>
            <person name="Takeuchi M."/>
            <person name="Susumu S."/>
            <person name="Kamagata Y."/>
            <person name="Oshima K."/>
            <person name="Hattori M."/>
            <person name="Iwasaki W."/>
        </authorList>
    </citation>
    <scope>NUCLEOTIDE SEQUENCE [LARGE SCALE GENOMIC DNA]</scope>
    <source>
        <strain evidence="8 9">Gela4</strain>
    </source>
</reference>
<proteinExistence type="predicted"/>
<dbReference type="PANTHER" id="PTHR12137:SF54">
    <property type="entry name" value="CARBOHYDRATE SULFOTRANSFERASE"/>
    <property type="match status" value="1"/>
</dbReference>
<dbReference type="InterPro" id="IPR027417">
    <property type="entry name" value="P-loop_NTPase"/>
</dbReference>
<comment type="subcellular location">
    <subcellularLocation>
        <location evidence="1">Golgi apparatus membrane</location>
        <topology evidence="1">Single-pass type II membrane protein</topology>
    </subcellularLocation>
</comment>
<dbReference type="KEGG" id="mcg:GL4_1536"/>
<keyword evidence="6" id="KW-0472">Membrane</keyword>
<evidence type="ECO:0000256" key="7">
    <source>
        <dbReference type="ARBA" id="ARBA00023180"/>
    </source>
</evidence>